<evidence type="ECO:0000313" key="1">
    <source>
        <dbReference type="EMBL" id="CAE7395210.1"/>
    </source>
</evidence>
<dbReference type="Proteomes" id="UP000604046">
    <property type="component" value="Unassembled WGS sequence"/>
</dbReference>
<dbReference type="EMBL" id="CAJNDS010002256">
    <property type="protein sequence ID" value="CAE7395210.1"/>
    <property type="molecule type" value="Genomic_DNA"/>
</dbReference>
<proteinExistence type="predicted"/>
<accession>A0A812QMZ6</accession>
<reference evidence="1" key="1">
    <citation type="submission" date="2021-02" db="EMBL/GenBank/DDBJ databases">
        <authorList>
            <person name="Dougan E. K."/>
            <person name="Rhodes N."/>
            <person name="Thang M."/>
            <person name="Chan C."/>
        </authorList>
    </citation>
    <scope>NUCLEOTIDE SEQUENCE</scope>
</reference>
<gene>
    <name evidence="1" type="ORF">SNAT2548_LOCUS21527</name>
</gene>
<organism evidence="1 2">
    <name type="scientific">Symbiodinium natans</name>
    <dbReference type="NCBI Taxonomy" id="878477"/>
    <lineage>
        <taxon>Eukaryota</taxon>
        <taxon>Sar</taxon>
        <taxon>Alveolata</taxon>
        <taxon>Dinophyceae</taxon>
        <taxon>Suessiales</taxon>
        <taxon>Symbiodiniaceae</taxon>
        <taxon>Symbiodinium</taxon>
    </lineage>
</organism>
<comment type="caution">
    <text evidence="1">The sequence shown here is derived from an EMBL/GenBank/DDBJ whole genome shotgun (WGS) entry which is preliminary data.</text>
</comment>
<dbReference type="AlphaFoldDB" id="A0A812QMZ6"/>
<sequence>MLGRTWGALVLPDIQQRYPLSEIRFPVPLEPTNAAAGLVLEAPVIVCFAVLQNPLINSSVLRLTAPSEYRLGNVSRLAGSSPVAVAATAAGNVANVTILEPGLLAGPTYCLAIYVRNPPAIPISLRAWMMQSIGTDGTLVDEGFVEEYQLYPAAALAIVNLDQQPYSDRVVTARIAATMPAPVRFGDSLVVQAPDGFLLPGCPVEWLRFVSSAPEPSPRHSCDLL</sequence>
<evidence type="ECO:0000313" key="2">
    <source>
        <dbReference type="Proteomes" id="UP000604046"/>
    </source>
</evidence>
<keyword evidence="2" id="KW-1185">Reference proteome</keyword>
<protein>
    <submittedName>
        <fullName evidence="1">Uncharacterized protein</fullName>
    </submittedName>
</protein>
<name>A0A812QMZ6_9DINO</name>